<feature type="transmembrane region" description="Helical" evidence="17">
    <location>
        <begin position="43"/>
        <end position="61"/>
    </location>
</feature>
<accession>A0A7J5ZQU3</accession>
<evidence type="ECO:0000256" key="7">
    <source>
        <dbReference type="ARBA" id="ARBA00023228"/>
    </source>
</evidence>
<feature type="transmembrane region" description="Helical" evidence="17">
    <location>
        <begin position="81"/>
        <end position="101"/>
    </location>
</feature>
<gene>
    <name evidence="19" type="ORF">AMELA_G00261090</name>
</gene>
<evidence type="ECO:0000313" key="20">
    <source>
        <dbReference type="Proteomes" id="UP000593565"/>
    </source>
</evidence>
<dbReference type="GO" id="GO:0042584">
    <property type="term" value="C:chromaffin granule membrane"/>
    <property type="evidence" value="ECO:0007669"/>
    <property type="project" value="UniProtKB-SubCell"/>
</dbReference>
<dbReference type="InterPro" id="IPR020846">
    <property type="entry name" value="MFS_dom"/>
</dbReference>
<evidence type="ECO:0000256" key="2">
    <source>
        <dbReference type="ARBA" id="ARBA00008586"/>
    </source>
</evidence>
<dbReference type="EMBL" id="JAAGNN010000025">
    <property type="protein sequence ID" value="KAF4072261.1"/>
    <property type="molecule type" value="Genomic_DNA"/>
</dbReference>
<comment type="catalytic activity">
    <reaction evidence="12">
        <text>ADP(in) = ADP(out)</text>
        <dbReference type="Rhea" id="RHEA:75783"/>
        <dbReference type="ChEBI" id="CHEBI:456216"/>
    </reaction>
</comment>
<dbReference type="InterPro" id="IPR036259">
    <property type="entry name" value="MFS_trans_sf"/>
</dbReference>
<dbReference type="GO" id="GO:0072530">
    <property type="term" value="P:purine-containing compound transmembrane transport"/>
    <property type="evidence" value="ECO:0007669"/>
    <property type="project" value="UniProtKB-ARBA"/>
</dbReference>
<dbReference type="FunFam" id="1.20.1250.20:FF:000059">
    <property type="entry name" value="Solute carrier family 17 member 9"/>
    <property type="match status" value="1"/>
</dbReference>
<evidence type="ECO:0000256" key="3">
    <source>
        <dbReference type="ARBA" id="ARBA00022448"/>
    </source>
</evidence>
<organism evidence="19 20">
    <name type="scientific">Ameiurus melas</name>
    <name type="common">Black bullhead</name>
    <name type="synonym">Silurus melas</name>
    <dbReference type="NCBI Taxonomy" id="219545"/>
    <lineage>
        <taxon>Eukaryota</taxon>
        <taxon>Metazoa</taxon>
        <taxon>Chordata</taxon>
        <taxon>Craniata</taxon>
        <taxon>Vertebrata</taxon>
        <taxon>Euteleostomi</taxon>
        <taxon>Actinopterygii</taxon>
        <taxon>Neopterygii</taxon>
        <taxon>Teleostei</taxon>
        <taxon>Ostariophysi</taxon>
        <taxon>Siluriformes</taxon>
        <taxon>Ictaluridae</taxon>
        <taxon>Ameiurus</taxon>
    </lineage>
</organism>
<dbReference type="InterPro" id="IPR050382">
    <property type="entry name" value="MFS_Na/Anion_cotransporter"/>
</dbReference>
<keyword evidence="20" id="KW-1185">Reference proteome</keyword>
<evidence type="ECO:0000256" key="15">
    <source>
        <dbReference type="ARBA" id="ARBA00079665"/>
    </source>
</evidence>
<dbReference type="PANTHER" id="PTHR11662:SF279">
    <property type="entry name" value="VOLTAGE-GATED PURINE NUCLEOTIDE UNIPORTER SLC17A9"/>
    <property type="match status" value="1"/>
</dbReference>
<dbReference type="InterPro" id="IPR011701">
    <property type="entry name" value="MFS"/>
</dbReference>
<evidence type="ECO:0000313" key="19">
    <source>
        <dbReference type="EMBL" id="KAF4072261.1"/>
    </source>
</evidence>
<evidence type="ECO:0000256" key="4">
    <source>
        <dbReference type="ARBA" id="ARBA00022692"/>
    </source>
</evidence>
<dbReference type="Proteomes" id="UP000593565">
    <property type="component" value="Unassembled WGS sequence"/>
</dbReference>
<comment type="similarity">
    <text evidence="2">Belongs to the major facilitator superfamily. Sodium/anion cotransporter family.</text>
</comment>
<keyword evidence="3" id="KW-0813">Transport</keyword>
<feature type="transmembrane region" description="Helical" evidence="17">
    <location>
        <begin position="207"/>
        <end position="227"/>
    </location>
</feature>
<feature type="transmembrane region" description="Helical" evidence="17">
    <location>
        <begin position="113"/>
        <end position="132"/>
    </location>
</feature>
<comment type="catalytic activity">
    <reaction evidence="11">
        <text>ATP(in) = ATP(out)</text>
        <dbReference type="Rhea" id="RHEA:75687"/>
        <dbReference type="ChEBI" id="CHEBI:30616"/>
    </reaction>
</comment>
<dbReference type="Gene3D" id="1.20.1250.20">
    <property type="entry name" value="MFS general substrate transporter like domains"/>
    <property type="match status" value="2"/>
</dbReference>
<protein>
    <recommendedName>
        <fullName evidence="14">Voltage-gated purine nucleotide uniporter SLC17A9</fullName>
    </recommendedName>
    <alternativeName>
        <fullName evidence="16">Solute carrier family 17 member 9</fullName>
    </alternativeName>
    <alternativeName>
        <fullName evidence="15">Vesicular nucleotide transporter</fullName>
    </alternativeName>
</protein>
<evidence type="ECO:0000256" key="8">
    <source>
        <dbReference type="ARBA" id="ARBA00023329"/>
    </source>
</evidence>
<dbReference type="SUPFAM" id="SSF103473">
    <property type="entry name" value="MFS general substrate transporter"/>
    <property type="match status" value="1"/>
</dbReference>
<name>A0A7J5ZQU3_AMEME</name>
<evidence type="ECO:0000256" key="16">
    <source>
        <dbReference type="ARBA" id="ARBA00079853"/>
    </source>
</evidence>
<sequence length="460" mass="50591">MEVHETSWIRKVHIWLETSVNMGARELERTGLRETSGIWPRSLVRTWTLMLLLVTCLLYWARMAMSVCAATMAKQFGWNKMESGLVLGVFFWGYCFTQVLGGHASDKIGGERVLIISTSSWAVMTAITPLLVKMGLPPLITITLARFSMGVLQGVHYPSLNSICAQRVAEEERGFLMSTLGCGSYLGMLMVGGLGSVMLERYGWESVFYGPGVLSMLWACCVWIWILRGPTGTFEASLNNSESASQATISKTCWCHLLKQPCVWAMIFAHLCHSSAHFTLLSWLPTFFSETYPHAKDWVFNVIPWLVALPSSLFGGSISDHLIREGFGTATVRKLMQFCSMGLGPVFIYLLCKTTTFLHAVVFISAAFGLSTFNSSGVAVNVHDLAPSCAGALFGIMNTCAAFTSLLMVYISGYLIEVTGSWLTVFGLVILVNFVGVAVFIIFGEAKQVDQVDLTPVTCI</sequence>
<evidence type="ECO:0000256" key="14">
    <source>
        <dbReference type="ARBA" id="ARBA00074107"/>
    </source>
</evidence>
<feature type="transmembrane region" description="Helical" evidence="17">
    <location>
        <begin position="175"/>
        <end position="195"/>
    </location>
</feature>
<keyword evidence="4 17" id="KW-0812">Transmembrane</keyword>
<dbReference type="InterPro" id="IPR044777">
    <property type="entry name" value="SLC17A9-like"/>
</dbReference>
<evidence type="ECO:0000256" key="5">
    <source>
        <dbReference type="ARBA" id="ARBA00022989"/>
    </source>
</evidence>
<dbReference type="PANTHER" id="PTHR11662">
    <property type="entry name" value="SOLUTE CARRIER FAMILY 17"/>
    <property type="match status" value="1"/>
</dbReference>
<evidence type="ECO:0000256" key="10">
    <source>
        <dbReference type="ARBA" id="ARBA00036284"/>
    </source>
</evidence>
<reference evidence="19 20" key="1">
    <citation type="submission" date="2020-02" db="EMBL/GenBank/DDBJ databases">
        <title>A chromosome-scale genome assembly of the black bullhead catfish (Ameiurus melas).</title>
        <authorList>
            <person name="Wen M."/>
            <person name="Zham M."/>
            <person name="Cabau C."/>
            <person name="Klopp C."/>
            <person name="Donnadieu C."/>
            <person name="Roques C."/>
            <person name="Bouchez O."/>
            <person name="Lampietro C."/>
            <person name="Jouanno E."/>
            <person name="Herpin A."/>
            <person name="Louis A."/>
            <person name="Berthelot C."/>
            <person name="Parey E."/>
            <person name="Roest-Crollius H."/>
            <person name="Braasch I."/>
            <person name="Postlethwait J."/>
            <person name="Robinson-Rechavi M."/>
            <person name="Echchiki A."/>
            <person name="Begum T."/>
            <person name="Montfort J."/>
            <person name="Schartl M."/>
            <person name="Bobe J."/>
            <person name="Guiguen Y."/>
        </authorList>
    </citation>
    <scope>NUCLEOTIDE SEQUENCE [LARGE SCALE GENOMIC DNA]</scope>
    <source>
        <strain evidence="19">M_S1</strain>
        <tissue evidence="19">Blood</tissue>
    </source>
</reference>
<comment type="catalytic activity">
    <reaction evidence="10">
        <text>GTP(in) = GTP(out)</text>
        <dbReference type="Rhea" id="RHEA:75787"/>
        <dbReference type="ChEBI" id="CHEBI:37565"/>
    </reaction>
</comment>
<dbReference type="CDD" id="cd17380">
    <property type="entry name" value="MFS_SLC17A9_like"/>
    <property type="match status" value="1"/>
</dbReference>
<dbReference type="AlphaFoldDB" id="A0A7J5ZQU3"/>
<evidence type="ECO:0000256" key="9">
    <source>
        <dbReference type="ARBA" id="ARBA00024185"/>
    </source>
</evidence>
<dbReference type="GO" id="GO:1904669">
    <property type="term" value="P:ATP export"/>
    <property type="evidence" value="ECO:0007669"/>
    <property type="project" value="UniProtKB-ARBA"/>
</dbReference>
<evidence type="ECO:0000256" key="12">
    <source>
        <dbReference type="ARBA" id="ARBA00051849"/>
    </source>
</evidence>
<keyword evidence="7" id="KW-0458">Lysosome</keyword>
<comment type="subcellular location">
    <subcellularLocation>
        <location evidence="9">Cytoplasmic vesicle</location>
        <location evidence="9">Secretory vesicle</location>
        <location evidence="9">Chromaffin granule membrane</location>
        <topology evidence="9">Multi-pass membrane protein</topology>
    </subcellularLocation>
    <subcellularLocation>
        <location evidence="1">Lysosome membrane</location>
        <topology evidence="1">Multi-pass membrane protein</topology>
    </subcellularLocation>
</comment>
<evidence type="ECO:0000256" key="6">
    <source>
        <dbReference type="ARBA" id="ARBA00023136"/>
    </source>
</evidence>
<evidence type="ECO:0000256" key="13">
    <source>
        <dbReference type="ARBA" id="ARBA00056522"/>
    </source>
</evidence>
<comment type="caution">
    <text evidence="19">The sequence shown here is derived from an EMBL/GenBank/DDBJ whole genome shotgun (WGS) entry which is preliminary data.</text>
</comment>
<feature type="transmembrane region" description="Helical" evidence="17">
    <location>
        <begin position="392"/>
        <end position="416"/>
    </location>
</feature>
<proteinExistence type="inferred from homology"/>
<feature type="domain" description="Major facilitator superfamily (MFS) profile" evidence="18">
    <location>
        <begin position="47"/>
        <end position="448"/>
    </location>
</feature>
<keyword evidence="6 17" id="KW-0472">Membrane</keyword>
<evidence type="ECO:0000259" key="18">
    <source>
        <dbReference type="PROSITE" id="PS50850"/>
    </source>
</evidence>
<comment type="function">
    <text evidence="13">Voltage-gated ATP nucleotide uniporter that can also transport the purine nucleotides ADP and GTP. Uses the membrane potential as the driving force to control ATP accumulation in lysosomes and secretory vesicles. By controlling ATP storage in lysosomes, regulates ATP-dependent proteins of these organelles. Also indirectly regulates the exocytosis of ATP through its import into lysosomes in astrocytes and secretory vesicles such as adrenal chromaffin granules, mucin granules and synaptic vesicles.</text>
</comment>
<keyword evidence="5 17" id="KW-1133">Transmembrane helix</keyword>
<dbReference type="GO" id="GO:0160042">
    <property type="term" value="F:purine nucleotide uniporter activity"/>
    <property type="evidence" value="ECO:0007669"/>
    <property type="project" value="UniProtKB-ARBA"/>
</dbReference>
<dbReference type="Pfam" id="PF07690">
    <property type="entry name" value="MFS_1"/>
    <property type="match status" value="1"/>
</dbReference>
<evidence type="ECO:0000256" key="11">
    <source>
        <dbReference type="ARBA" id="ARBA00044897"/>
    </source>
</evidence>
<dbReference type="PROSITE" id="PS50850">
    <property type="entry name" value="MFS"/>
    <property type="match status" value="1"/>
</dbReference>
<keyword evidence="8" id="KW-0968">Cytoplasmic vesicle</keyword>
<dbReference type="FunFam" id="1.20.1250.20:FF:000150">
    <property type="entry name" value="Solute carrier family 17 member 9"/>
    <property type="match status" value="1"/>
</dbReference>
<evidence type="ECO:0000256" key="1">
    <source>
        <dbReference type="ARBA" id="ARBA00004155"/>
    </source>
</evidence>
<evidence type="ECO:0000256" key="17">
    <source>
        <dbReference type="SAM" id="Phobius"/>
    </source>
</evidence>
<feature type="transmembrane region" description="Helical" evidence="17">
    <location>
        <begin position="422"/>
        <end position="443"/>
    </location>
</feature>
<feature type="transmembrane region" description="Helical" evidence="17">
    <location>
        <begin position="357"/>
        <end position="380"/>
    </location>
</feature>
<dbReference type="GO" id="GO:0005765">
    <property type="term" value="C:lysosomal membrane"/>
    <property type="evidence" value="ECO:0007669"/>
    <property type="project" value="UniProtKB-SubCell"/>
</dbReference>